<dbReference type="Proteomes" id="UP001152888">
    <property type="component" value="Unassembled WGS sequence"/>
</dbReference>
<organism evidence="2 3">
    <name type="scientific">Acanthoscelides obtectus</name>
    <name type="common">Bean weevil</name>
    <name type="synonym">Bruchus obtectus</name>
    <dbReference type="NCBI Taxonomy" id="200917"/>
    <lineage>
        <taxon>Eukaryota</taxon>
        <taxon>Metazoa</taxon>
        <taxon>Ecdysozoa</taxon>
        <taxon>Arthropoda</taxon>
        <taxon>Hexapoda</taxon>
        <taxon>Insecta</taxon>
        <taxon>Pterygota</taxon>
        <taxon>Neoptera</taxon>
        <taxon>Endopterygota</taxon>
        <taxon>Coleoptera</taxon>
        <taxon>Polyphaga</taxon>
        <taxon>Cucujiformia</taxon>
        <taxon>Chrysomeloidea</taxon>
        <taxon>Chrysomelidae</taxon>
        <taxon>Bruchinae</taxon>
        <taxon>Bruchini</taxon>
        <taxon>Acanthoscelides</taxon>
    </lineage>
</organism>
<dbReference type="OrthoDB" id="6788954at2759"/>
<comment type="caution">
    <text evidence="2">The sequence shown here is derived from an EMBL/GenBank/DDBJ whole genome shotgun (WGS) entry which is preliminary data.</text>
</comment>
<sequence length="77" mass="8867">MINMENNQDKEKPERQGDKADTSMDTYIEINTGKLCTVKVTRDDYEIMLMETKLIAAYCKYAEAVNTLKKTDNVLNL</sequence>
<evidence type="ECO:0000256" key="1">
    <source>
        <dbReference type="SAM" id="MobiDB-lite"/>
    </source>
</evidence>
<name>A0A9P0MLP1_ACAOB</name>
<evidence type="ECO:0000313" key="2">
    <source>
        <dbReference type="EMBL" id="CAH2014905.1"/>
    </source>
</evidence>
<evidence type="ECO:0000313" key="3">
    <source>
        <dbReference type="Proteomes" id="UP001152888"/>
    </source>
</evidence>
<accession>A0A9P0MLP1</accession>
<proteinExistence type="predicted"/>
<reference evidence="2" key="1">
    <citation type="submission" date="2022-03" db="EMBL/GenBank/DDBJ databases">
        <authorList>
            <person name="Sayadi A."/>
        </authorList>
    </citation>
    <scope>NUCLEOTIDE SEQUENCE</scope>
</reference>
<feature type="region of interest" description="Disordered" evidence="1">
    <location>
        <begin position="1"/>
        <end position="23"/>
    </location>
</feature>
<gene>
    <name evidence="2" type="ORF">ACAOBT_LOCUS34389</name>
</gene>
<dbReference type="EMBL" id="CAKOFQ010008567">
    <property type="protein sequence ID" value="CAH2014905.1"/>
    <property type="molecule type" value="Genomic_DNA"/>
</dbReference>
<protein>
    <submittedName>
        <fullName evidence="2">Uncharacterized protein</fullName>
    </submittedName>
</protein>
<feature type="compositionally biased region" description="Basic and acidic residues" evidence="1">
    <location>
        <begin position="7"/>
        <end position="22"/>
    </location>
</feature>
<dbReference type="AlphaFoldDB" id="A0A9P0MLP1"/>
<keyword evidence="3" id="KW-1185">Reference proteome</keyword>